<keyword evidence="2" id="KW-1185">Reference proteome</keyword>
<name>A0A919QDM3_9ACTN</name>
<sequence length="199" mass="21026">MPEQTTALTCDHSFPIQPPHGSLAHPGPCRYCGLSHLIADMIGDFRDAGQALNDQAMDDHRDHAGELAACDEQPCATILALFRGYGSAPALGQRIAALVGWLDKSNPRTDHEIAMRILKVVEEAGEASSAYIGMTGQNPRKGVTHTAADVRAELLDVVVTALVAMASLMGPGEEHGIDRALAGHLAYLCERVGAAVTHG</sequence>
<dbReference type="CDD" id="cd11533">
    <property type="entry name" value="NTP-PPase_Af0060_like"/>
    <property type="match status" value="1"/>
</dbReference>
<dbReference type="EMBL" id="BOOA01000035">
    <property type="protein sequence ID" value="GIH26016.1"/>
    <property type="molecule type" value="Genomic_DNA"/>
</dbReference>
<dbReference type="InterPro" id="IPR044548">
    <property type="entry name" value="AF0060_NTP-PPase_MazG-like"/>
</dbReference>
<evidence type="ECO:0000313" key="2">
    <source>
        <dbReference type="Proteomes" id="UP000640052"/>
    </source>
</evidence>
<dbReference type="AlphaFoldDB" id="A0A919QDM3"/>
<reference evidence="1" key="1">
    <citation type="submission" date="2021-01" db="EMBL/GenBank/DDBJ databases">
        <title>Whole genome shotgun sequence of Acrocarpospora phusangensis NBRC 108782.</title>
        <authorList>
            <person name="Komaki H."/>
            <person name="Tamura T."/>
        </authorList>
    </citation>
    <scope>NUCLEOTIDE SEQUENCE</scope>
    <source>
        <strain evidence="1">NBRC 108782</strain>
    </source>
</reference>
<proteinExistence type="predicted"/>
<evidence type="ECO:0000313" key="1">
    <source>
        <dbReference type="EMBL" id="GIH26016.1"/>
    </source>
</evidence>
<accession>A0A919QDM3</accession>
<dbReference type="Proteomes" id="UP000640052">
    <property type="component" value="Unassembled WGS sequence"/>
</dbReference>
<organism evidence="1 2">
    <name type="scientific">Acrocarpospora phusangensis</name>
    <dbReference type="NCBI Taxonomy" id="1070424"/>
    <lineage>
        <taxon>Bacteria</taxon>
        <taxon>Bacillati</taxon>
        <taxon>Actinomycetota</taxon>
        <taxon>Actinomycetes</taxon>
        <taxon>Streptosporangiales</taxon>
        <taxon>Streptosporangiaceae</taxon>
        <taxon>Acrocarpospora</taxon>
    </lineage>
</organism>
<protein>
    <submittedName>
        <fullName evidence="1">Uncharacterized protein</fullName>
    </submittedName>
</protein>
<dbReference type="RefSeq" id="WP_204042712.1">
    <property type="nucleotide sequence ID" value="NZ_BOOA01000035.1"/>
</dbReference>
<comment type="caution">
    <text evidence="1">The sequence shown here is derived from an EMBL/GenBank/DDBJ whole genome shotgun (WGS) entry which is preliminary data.</text>
</comment>
<gene>
    <name evidence="1" type="ORF">Aph01nite_43260</name>
</gene>